<feature type="region of interest" description="Disordered" evidence="1">
    <location>
        <begin position="1"/>
        <end position="46"/>
    </location>
</feature>
<proteinExistence type="predicted"/>
<organism evidence="2 3">
    <name type="scientific">Prorocentrum cordatum</name>
    <dbReference type="NCBI Taxonomy" id="2364126"/>
    <lineage>
        <taxon>Eukaryota</taxon>
        <taxon>Sar</taxon>
        <taxon>Alveolata</taxon>
        <taxon>Dinophyceae</taxon>
        <taxon>Prorocentrales</taxon>
        <taxon>Prorocentraceae</taxon>
        <taxon>Prorocentrum</taxon>
    </lineage>
</organism>
<feature type="region of interest" description="Disordered" evidence="1">
    <location>
        <begin position="66"/>
        <end position="112"/>
    </location>
</feature>
<feature type="compositionally biased region" description="Gly residues" evidence="1">
    <location>
        <begin position="22"/>
        <end position="31"/>
    </location>
</feature>
<protein>
    <submittedName>
        <fullName evidence="2">Uncharacterized protein</fullName>
    </submittedName>
</protein>
<dbReference type="Proteomes" id="UP001189429">
    <property type="component" value="Unassembled WGS sequence"/>
</dbReference>
<feature type="compositionally biased region" description="Basic and acidic residues" evidence="1">
    <location>
        <begin position="1"/>
        <end position="15"/>
    </location>
</feature>
<evidence type="ECO:0000313" key="3">
    <source>
        <dbReference type="Proteomes" id="UP001189429"/>
    </source>
</evidence>
<name>A0ABN9TV96_9DINO</name>
<accession>A0ABN9TV96</accession>
<sequence length="127" mass="12957">QRDDHDAQRGGRTRSDALPGGAALGARGGGRVPREGHGGGRGRRLPLHAAGGALHVRAHAEQALGARRGAHRQAGVHRPRAVEARPGAPADGLPRGRIRRDGGVGPAPTPPILLFLIPLSPASCSSS</sequence>
<reference evidence="2" key="1">
    <citation type="submission" date="2023-10" db="EMBL/GenBank/DDBJ databases">
        <authorList>
            <person name="Chen Y."/>
            <person name="Shah S."/>
            <person name="Dougan E. K."/>
            <person name="Thang M."/>
            <person name="Chan C."/>
        </authorList>
    </citation>
    <scope>NUCLEOTIDE SEQUENCE [LARGE SCALE GENOMIC DNA]</scope>
</reference>
<comment type="caution">
    <text evidence="2">The sequence shown here is derived from an EMBL/GenBank/DDBJ whole genome shotgun (WGS) entry which is preliminary data.</text>
</comment>
<keyword evidence="3" id="KW-1185">Reference proteome</keyword>
<feature type="compositionally biased region" description="Basic residues" evidence="1">
    <location>
        <begin position="68"/>
        <end position="79"/>
    </location>
</feature>
<feature type="non-terminal residue" evidence="2">
    <location>
        <position position="127"/>
    </location>
</feature>
<evidence type="ECO:0000256" key="1">
    <source>
        <dbReference type="SAM" id="MobiDB-lite"/>
    </source>
</evidence>
<feature type="non-terminal residue" evidence="2">
    <location>
        <position position="1"/>
    </location>
</feature>
<gene>
    <name evidence="2" type="ORF">PCOR1329_LOCUS42268</name>
</gene>
<evidence type="ECO:0000313" key="2">
    <source>
        <dbReference type="EMBL" id="CAK0849628.1"/>
    </source>
</evidence>
<dbReference type="EMBL" id="CAUYUJ010015075">
    <property type="protein sequence ID" value="CAK0849628.1"/>
    <property type="molecule type" value="Genomic_DNA"/>
</dbReference>